<dbReference type="OrthoDB" id="34166at2"/>
<evidence type="ECO:0000256" key="9">
    <source>
        <dbReference type="RuleBase" id="RU363093"/>
    </source>
</evidence>
<evidence type="ECO:0000256" key="4">
    <source>
        <dbReference type="ARBA" id="ARBA00011881"/>
    </source>
</evidence>
<protein>
    <recommendedName>
        <fullName evidence="6 9">Aminopyrimidine aminohydrolase</fullName>
        <ecNumber evidence="5 9">3.5.99.2</ecNumber>
    </recommendedName>
</protein>
<dbReference type="EMBL" id="NGKC01000001">
    <property type="protein sequence ID" value="RSU14696.1"/>
    <property type="molecule type" value="Genomic_DNA"/>
</dbReference>
<evidence type="ECO:0000256" key="1">
    <source>
        <dbReference type="ARBA" id="ARBA00001881"/>
    </source>
</evidence>
<dbReference type="NCBIfam" id="TIGR04306">
    <property type="entry name" value="salvage_TenA"/>
    <property type="match status" value="1"/>
</dbReference>
<keyword evidence="7 9" id="KW-0784">Thiamine biosynthesis</keyword>
<comment type="catalytic activity">
    <reaction evidence="8 9">
        <text>thiamine + H2O = 5-(2-hydroxyethyl)-4-methylthiazole + 4-amino-5-hydroxymethyl-2-methylpyrimidine + H(+)</text>
        <dbReference type="Rhea" id="RHEA:17509"/>
        <dbReference type="ChEBI" id="CHEBI:15377"/>
        <dbReference type="ChEBI" id="CHEBI:15378"/>
        <dbReference type="ChEBI" id="CHEBI:16892"/>
        <dbReference type="ChEBI" id="CHEBI:17957"/>
        <dbReference type="ChEBI" id="CHEBI:18385"/>
        <dbReference type="EC" id="3.5.99.2"/>
    </reaction>
</comment>
<evidence type="ECO:0000256" key="8">
    <source>
        <dbReference type="ARBA" id="ARBA00048337"/>
    </source>
</evidence>
<keyword evidence="9" id="KW-0378">Hydrolase</keyword>
<comment type="function">
    <text evidence="9">Catalyzes an amino-pyrimidine hydrolysis reaction at the C5' of the pyrimidine moiety of thiamine compounds, a reaction that is part of a thiamine salvage pathway.</text>
</comment>
<evidence type="ECO:0000259" key="10">
    <source>
        <dbReference type="Pfam" id="PF03070"/>
    </source>
</evidence>
<dbReference type="GO" id="GO:0005829">
    <property type="term" value="C:cytosol"/>
    <property type="evidence" value="ECO:0007669"/>
    <property type="project" value="TreeGrafter"/>
</dbReference>
<reference evidence="11 12" key="1">
    <citation type="submission" date="2017-05" db="EMBL/GenBank/DDBJ databases">
        <title>Vagococcus spp. assemblies.</title>
        <authorList>
            <person name="Gulvik C.A."/>
        </authorList>
    </citation>
    <scope>NUCLEOTIDE SEQUENCE [LARGE SCALE GENOMIC DNA]</scope>
    <source>
        <strain evidence="11 12">LMG 24798</strain>
    </source>
</reference>
<comment type="similarity">
    <text evidence="3 9">Belongs to the TenA family.</text>
</comment>
<dbReference type="InterPro" id="IPR016084">
    <property type="entry name" value="Haem_Oase-like_multi-hlx"/>
</dbReference>
<dbReference type="GO" id="GO:0050334">
    <property type="term" value="F:thiaminase activity"/>
    <property type="evidence" value="ECO:0007669"/>
    <property type="project" value="UniProtKB-EC"/>
</dbReference>
<dbReference type="PANTHER" id="PTHR43198:SF2">
    <property type="entry name" value="SI:CH1073-67J19.1-RELATED"/>
    <property type="match status" value="1"/>
</dbReference>
<gene>
    <name evidence="11" type="ORF">CBF27_01590</name>
</gene>
<dbReference type="RefSeq" id="WP_126811701.1">
    <property type="nucleotide sequence ID" value="NZ_NGKC01000001.1"/>
</dbReference>
<dbReference type="InterPro" id="IPR004305">
    <property type="entry name" value="Thiaminase-2/PQQC"/>
</dbReference>
<dbReference type="GO" id="GO:0009228">
    <property type="term" value="P:thiamine biosynthetic process"/>
    <property type="evidence" value="ECO:0007669"/>
    <property type="project" value="UniProtKB-KW"/>
</dbReference>
<dbReference type="UniPathway" id="UPA00060"/>
<evidence type="ECO:0000313" key="12">
    <source>
        <dbReference type="Proteomes" id="UP000286773"/>
    </source>
</evidence>
<comment type="pathway">
    <text evidence="2 9">Cofactor biosynthesis; thiamine diphosphate biosynthesis.</text>
</comment>
<dbReference type="CDD" id="cd19364">
    <property type="entry name" value="TenA_C_BsTenA-like"/>
    <property type="match status" value="1"/>
</dbReference>
<keyword evidence="12" id="KW-1185">Reference proteome</keyword>
<evidence type="ECO:0000256" key="2">
    <source>
        <dbReference type="ARBA" id="ARBA00004948"/>
    </source>
</evidence>
<dbReference type="Gene3D" id="1.20.910.10">
    <property type="entry name" value="Heme oxygenase-like"/>
    <property type="match status" value="1"/>
</dbReference>
<comment type="catalytic activity">
    <reaction evidence="1 9">
        <text>4-amino-5-aminomethyl-2-methylpyrimidine + H2O = 4-amino-5-hydroxymethyl-2-methylpyrimidine + NH4(+)</text>
        <dbReference type="Rhea" id="RHEA:31799"/>
        <dbReference type="ChEBI" id="CHEBI:15377"/>
        <dbReference type="ChEBI" id="CHEBI:16892"/>
        <dbReference type="ChEBI" id="CHEBI:28938"/>
        <dbReference type="ChEBI" id="CHEBI:63416"/>
        <dbReference type="EC" id="3.5.99.2"/>
    </reaction>
</comment>
<dbReference type="SUPFAM" id="SSF48613">
    <property type="entry name" value="Heme oxygenase-like"/>
    <property type="match status" value="1"/>
</dbReference>
<dbReference type="Proteomes" id="UP000286773">
    <property type="component" value="Unassembled WGS sequence"/>
</dbReference>
<proteinExistence type="inferred from homology"/>
<dbReference type="AlphaFoldDB" id="A0A430B2X9"/>
<dbReference type="InterPro" id="IPR050967">
    <property type="entry name" value="Thiamine_Salvage_TenA"/>
</dbReference>
<dbReference type="GO" id="GO:0009229">
    <property type="term" value="P:thiamine diphosphate biosynthetic process"/>
    <property type="evidence" value="ECO:0007669"/>
    <property type="project" value="UniProtKB-UniPathway"/>
</dbReference>
<evidence type="ECO:0000256" key="3">
    <source>
        <dbReference type="ARBA" id="ARBA00010264"/>
    </source>
</evidence>
<evidence type="ECO:0000313" key="11">
    <source>
        <dbReference type="EMBL" id="RSU14696.1"/>
    </source>
</evidence>
<comment type="subunit">
    <text evidence="4">Homotetramer.</text>
</comment>
<comment type="caution">
    <text evidence="11">The sequence shown here is derived from an EMBL/GenBank/DDBJ whole genome shotgun (WGS) entry which is preliminary data.</text>
</comment>
<organism evidence="11 12">
    <name type="scientific">Vagococcus acidifermentans</name>
    <dbReference type="NCBI Taxonomy" id="564710"/>
    <lineage>
        <taxon>Bacteria</taxon>
        <taxon>Bacillati</taxon>
        <taxon>Bacillota</taxon>
        <taxon>Bacilli</taxon>
        <taxon>Lactobacillales</taxon>
        <taxon>Enterococcaceae</taxon>
        <taxon>Vagococcus</taxon>
    </lineage>
</organism>
<evidence type="ECO:0000256" key="7">
    <source>
        <dbReference type="ARBA" id="ARBA00022977"/>
    </source>
</evidence>
<dbReference type="EC" id="3.5.99.2" evidence="5 9"/>
<evidence type="ECO:0000256" key="6">
    <source>
        <dbReference type="ARBA" id="ARBA00013647"/>
    </source>
</evidence>
<sequence length="228" mass="26461">MFTEKVRKKTIPYWEGSFSHPFIVELQKGSLDSDVFRYYLIQDRYYLEHFSKLHILLAETAADKKVRDMLLSGAKHLADGELMIREEFFSELRITDEEIAKTPIAPTAYHYVSHMYRQLTDGTMNSALAGLLPCAWLYQEIGGHLATGGSPHPLYDRWIETYAGEDSAQEVRRQCSLLNTLYEHSDAVEQHQMTEAFVISAKMEFLFWEMAYTLQTWPEGDHHAVPFR</sequence>
<dbReference type="PANTHER" id="PTHR43198">
    <property type="entry name" value="BIFUNCTIONAL TH2 PROTEIN"/>
    <property type="match status" value="1"/>
</dbReference>
<dbReference type="InterPro" id="IPR027574">
    <property type="entry name" value="Thiaminase_II"/>
</dbReference>
<accession>A0A430B2X9</accession>
<name>A0A430B2X9_9ENTE</name>
<evidence type="ECO:0000256" key="5">
    <source>
        <dbReference type="ARBA" id="ARBA00012684"/>
    </source>
</evidence>
<feature type="domain" description="Thiaminase-2/PQQC" evidence="10">
    <location>
        <begin position="9"/>
        <end position="213"/>
    </location>
</feature>
<dbReference type="Pfam" id="PF03070">
    <property type="entry name" value="TENA_THI-4"/>
    <property type="match status" value="1"/>
</dbReference>